<dbReference type="Gene3D" id="3.30.70.100">
    <property type="match status" value="1"/>
</dbReference>
<organism evidence="2 3">
    <name type="scientific">Bifidobacterium gallicum DSM 20093 = LMG 11596</name>
    <dbReference type="NCBI Taxonomy" id="561180"/>
    <lineage>
        <taxon>Bacteria</taxon>
        <taxon>Bacillati</taxon>
        <taxon>Actinomycetota</taxon>
        <taxon>Actinomycetes</taxon>
        <taxon>Bifidobacteriales</taxon>
        <taxon>Bifidobacteriaceae</taxon>
        <taxon>Bifidobacterium</taxon>
    </lineage>
</organism>
<evidence type="ECO:0000259" key="1">
    <source>
        <dbReference type="PROSITE" id="PS51725"/>
    </source>
</evidence>
<dbReference type="EMBL" id="ABXB03000003">
    <property type="protein sequence ID" value="EFA22512.1"/>
    <property type="molecule type" value="Genomic_DNA"/>
</dbReference>
<protein>
    <submittedName>
        <fullName evidence="2">Antibiotic biosynthesis monooxygenase</fullName>
    </submittedName>
</protein>
<dbReference type="InterPro" id="IPR011008">
    <property type="entry name" value="Dimeric_a/b-barrel"/>
</dbReference>
<dbReference type="PROSITE" id="PS51725">
    <property type="entry name" value="ABM"/>
    <property type="match status" value="1"/>
</dbReference>
<dbReference type="eggNOG" id="COG1359">
    <property type="taxonomic scope" value="Bacteria"/>
</dbReference>
<gene>
    <name evidence="2" type="ORF">BIFGAL_03536</name>
</gene>
<comment type="caution">
    <text evidence="2">The sequence shown here is derived from an EMBL/GenBank/DDBJ whole genome shotgun (WGS) entry which is preliminary data.</text>
</comment>
<keyword evidence="2" id="KW-0503">Monooxygenase</keyword>
<name>D1NUL1_9BIFI</name>
<evidence type="ECO:0000313" key="2">
    <source>
        <dbReference type="EMBL" id="EFA22512.1"/>
    </source>
</evidence>
<dbReference type="InterPro" id="IPR007138">
    <property type="entry name" value="ABM_dom"/>
</dbReference>
<dbReference type="Proteomes" id="UP000003656">
    <property type="component" value="Unassembled WGS sequence"/>
</dbReference>
<evidence type="ECO:0000313" key="3">
    <source>
        <dbReference type="Proteomes" id="UP000003656"/>
    </source>
</evidence>
<dbReference type="AlphaFoldDB" id="D1NUL1"/>
<dbReference type="SUPFAM" id="SSF54909">
    <property type="entry name" value="Dimeric alpha+beta barrel"/>
    <property type="match status" value="1"/>
</dbReference>
<reference evidence="2 3" key="1">
    <citation type="submission" date="2009-11" db="EMBL/GenBank/DDBJ databases">
        <authorList>
            <person name="Weinstock G."/>
            <person name="Sodergren E."/>
            <person name="Clifton S."/>
            <person name="Fulton L."/>
            <person name="Fulton B."/>
            <person name="Courtney L."/>
            <person name="Fronick C."/>
            <person name="Harrison M."/>
            <person name="Strong C."/>
            <person name="Farmer C."/>
            <person name="Delahaunty K."/>
            <person name="Markovic C."/>
            <person name="Hall O."/>
            <person name="Minx P."/>
            <person name="Tomlinson C."/>
            <person name="Mitreva M."/>
            <person name="Nelson J."/>
            <person name="Hou S."/>
            <person name="Wollam A."/>
            <person name="Pepin K.H."/>
            <person name="Johnson M."/>
            <person name="Bhonagiri V."/>
            <person name="Nash W.E."/>
            <person name="Warren W."/>
            <person name="Chinwalla A."/>
            <person name="Mardis E.R."/>
            <person name="Wilson R.K."/>
        </authorList>
    </citation>
    <scope>NUCLEOTIDE SEQUENCE [LARGE SCALE GENOMIC DNA]</scope>
    <source>
        <strain evidence="2 3">DSM 20093</strain>
    </source>
</reference>
<keyword evidence="2" id="KW-0560">Oxidoreductase</keyword>
<feature type="domain" description="ABM" evidence="1">
    <location>
        <begin position="37"/>
        <end position="130"/>
    </location>
</feature>
<dbReference type="GO" id="GO:0004497">
    <property type="term" value="F:monooxygenase activity"/>
    <property type="evidence" value="ECO:0007669"/>
    <property type="project" value="UniProtKB-KW"/>
</dbReference>
<dbReference type="STRING" id="561180.BIFGAL_03536"/>
<proteinExistence type="predicted"/>
<dbReference type="Pfam" id="PF03992">
    <property type="entry name" value="ABM"/>
    <property type="match status" value="1"/>
</dbReference>
<sequence length="142" mass="16315">MALHSTTLATRKTGGQHSVIAVTSRITNYNKRIDMSITINLYYIGRDGQAQQFVQAMEESGIADAIRQEPGNERYEYFQPLDRPDTVLLIDQWSDQQALDAHHASAMMEQLAQLRERFDLHMQVQRFTELPDETADAQFIRS</sequence>
<accession>D1NUL1</accession>